<dbReference type="InterPro" id="IPR028081">
    <property type="entry name" value="Leu-bd"/>
</dbReference>
<proteinExistence type="inferred from homology"/>
<gene>
    <name evidence="4" type="ORF">I2H38_20455</name>
</gene>
<dbReference type="RefSeq" id="WP_196273722.1">
    <property type="nucleotide sequence ID" value="NZ_JADQDO010000022.1"/>
</dbReference>
<dbReference type="Proteomes" id="UP000599312">
    <property type="component" value="Unassembled WGS sequence"/>
</dbReference>
<dbReference type="InterPro" id="IPR028082">
    <property type="entry name" value="Peripla_BP_I"/>
</dbReference>
<evidence type="ECO:0000256" key="1">
    <source>
        <dbReference type="ARBA" id="ARBA00010062"/>
    </source>
</evidence>
<evidence type="ECO:0000313" key="4">
    <source>
        <dbReference type="EMBL" id="MBF9235729.1"/>
    </source>
</evidence>
<dbReference type="EMBL" id="JADQDO010000022">
    <property type="protein sequence ID" value="MBF9235729.1"/>
    <property type="molecule type" value="Genomic_DNA"/>
</dbReference>
<dbReference type="Pfam" id="PF13458">
    <property type="entry name" value="Peripla_BP_6"/>
    <property type="match status" value="1"/>
</dbReference>
<evidence type="ECO:0000256" key="2">
    <source>
        <dbReference type="ARBA" id="ARBA00022729"/>
    </source>
</evidence>
<comment type="similarity">
    <text evidence="1">Belongs to the leucine-binding protein family.</text>
</comment>
<keyword evidence="2" id="KW-0732">Signal</keyword>
<reference evidence="4" key="1">
    <citation type="submission" date="2020-11" db="EMBL/GenBank/DDBJ databases">
        <authorList>
            <person name="Kim M.K."/>
        </authorList>
    </citation>
    <scope>NUCLEOTIDE SEQUENCE</scope>
    <source>
        <strain evidence="4">BT350</strain>
    </source>
</reference>
<name>A0A931FQ89_9HYPH</name>
<dbReference type="AlphaFoldDB" id="A0A931FQ89"/>
<comment type="caution">
    <text evidence="4">The sequence shown here is derived from an EMBL/GenBank/DDBJ whole genome shotgun (WGS) entry which is preliminary data.</text>
</comment>
<dbReference type="Gene3D" id="3.40.50.2300">
    <property type="match status" value="2"/>
</dbReference>
<sequence>MYWDNCSGGTLGSYRWLGSDLASAALKPFLDTYNARFPQQATLASTFGYNSMMALHAALKMAGVVDRLKVQEALSNLDITTPLGTRIFFKNPPHGDNLDPTVLVVRITGRDTYAVV</sequence>
<organism evidence="4 5">
    <name type="scientific">Microvirga alba</name>
    <dbReference type="NCBI Taxonomy" id="2791025"/>
    <lineage>
        <taxon>Bacteria</taxon>
        <taxon>Pseudomonadati</taxon>
        <taxon>Pseudomonadota</taxon>
        <taxon>Alphaproteobacteria</taxon>
        <taxon>Hyphomicrobiales</taxon>
        <taxon>Methylobacteriaceae</taxon>
        <taxon>Microvirga</taxon>
    </lineage>
</organism>
<accession>A0A931FQ89</accession>
<protein>
    <submittedName>
        <fullName evidence="4">ABC transporter substrate-binding protein</fullName>
    </submittedName>
</protein>
<evidence type="ECO:0000259" key="3">
    <source>
        <dbReference type="Pfam" id="PF13458"/>
    </source>
</evidence>
<evidence type="ECO:0000313" key="5">
    <source>
        <dbReference type="Proteomes" id="UP000599312"/>
    </source>
</evidence>
<keyword evidence="5" id="KW-1185">Reference proteome</keyword>
<feature type="domain" description="Leucine-binding protein" evidence="3">
    <location>
        <begin position="14"/>
        <end position="91"/>
    </location>
</feature>
<dbReference type="SUPFAM" id="SSF53822">
    <property type="entry name" value="Periplasmic binding protein-like I"/>
    <property type="match status" value="1"/>
</dbReference>